<dbReference type="AlphaFoldDB" id="A0A1T5PAX7"/>
<sequence>MKINPNRKGLVIGALFTAISLMLVATVIAPALAVLPGYPVEKMMALMVSGASDHHLQLLTILVLAVIFLLILIPALILIRSSTPPNESIVSGKIILLMVLLYMVVHPLVFYIFSYAKDWNRKDAQYLMAALVTVPFSSFAFVIVGAVIDAVKKRG</sequence>
<gene>
    <name evidence="2" type="ORF">SAMN05660461_5787</name>
</gene>
<evidence type="ECO:0000313" key="2">
    <source>
        <dbReference type="EMBL" id="SKD09894.1"/>
    </source>
</evidence>
<reference evidence="2 3" key="1">
    <citation type="submission" date="2017-02" db="EMBL/GenBank/DDBJ databases">
        <authorList>
            <person name="Peterson S.W."/>
        </authorList>
    </citation>
    <scope>NUCLEOTIDE SEQUENCE [LARGE SCALE GENOMIC DNA]</scope>
    <source>
        <strain evidence="2 3">DSM 18108</strain>
    </source>
</reference>
<name>A0A1T5PAX7_9BACT</name>
<dbReference type="EMBL" id="FUZZ01000005">
    <property type="protein sequence ID" value="SKD09894.1"/>
    <property type="molecule type" value="Genomic_DNA"/>
</dbReference>
<evidence type="ECO:0000256" key="1">
    <source>
        <dbReference type="SAM" id="Phobius"/>
    </source>
</evidence>
<dbReference type="RefSeq" id="WP_079473031.1">
    <property type="nucleotide sequence ID" value="NZ_FUZZ01000005.1"/>
</dbReference>
<evidence type="ECO:0000313" key="3">
    <source>
        <dbReference type="Proteomes" id="UP000190166"/>
    </source>
</evidence>
<protein>
    <submittedName>
        <fullName evidence="2">Uncharacterized protein</fullName>
    </submittedName>
</protein>
<feature type="transmembrane region" description="Helical" evidence="1">
    <location>
        <begin position="126"/>
        <end position="148"/>
    </location>
</feature>
<proteinExistence type="predicted"/>
<feature type="transmembrane region" description="Helical" evidence="1">
    <location>
        <begin position="91"/>
        <end position="114"/>
    </location>
</feature>
<dbReference type="STRING" id="393003.SAMN05660461_5787"/>
<organism evidence="2 3">
    <name type="scientific">Chitinophaga ginsengisegetis</name>
    <dbReference type="NCBI Taxonomy" id="393003"/>
    <lineage>
        <taxon>Bacteria</taxon>
        <taxon>Pseudomonadati</taxon>
        <taxon>Bacteroidota</taxon>
        <taxon>Chitinophagia</taxon>
        <taxon>Chitinophagales</taxon>
        <taxon>Chitinophagaceae</taxon>
        <taxon>Chitinophaga</taxon>
    </lineage>
</organism>
<accession>A0A1T5PAX7</accession>
<keyword evidence="1" id="KW-0472">Membrane</keyword>
<feature type="transmembrane region" description="Helical" evidence="1">
    <location>
        <begin position="57"/>
        <end position="79"/>
    </location>
</feature>
<keyword evidence="1" id="KW-0812">Transmembrane</keyword>
<keyword evidence="1" id="KW-1133">Transmembrane helix</keyword>
<dbReference type="Proteomes" id="UP000190166">
    <property type="component" value="Unassembled WGS sequence"/>
</dbReference>
<keyword evidence="3" id="KW-1185">Reference proteome</keyword>